<keyword evidence="1" id="KW-1185">Reference proteome</keyword>
<organism evidence="1 2">
    <name type="scientific">Steinernema glaseri</name>
    <dbReference type="NCBI Taxonomy" id="37863"/>
    <lineage>
        <taxon>Eukaryota</taxon>
        <taxon>Metazoa</taxon>
        <taxon>Ecdysozoa</taxon>
        <taxon>Nematoda</taxon>
        <taxon>Chromadorea</taxon>
        <taxon>Rhabditida</taxon>
        <taxon>Tylenchina</taxon>
        <taxon>Panagrolaimomorpha</taxon>
        <taxon>Strongyloidoidea</taxon>
        <taxon>Steinernematidae</taxon>
        <taxon>Steinernema</taxon>
    </lineage>
</organism>
<dbReference type="AlphaFoldDB" id="A0A1I8APK5"/>
<proteinExistence type="predicted"/>
<name>A0A1I8APK5_9BILA</name>
<sequence length="158" mass="18785">MLVFWKSSQINGAIRANCALSPFIACEWRRLLKVLLCQDQFEQLELEIHDDAQRSDVIRELLQFWLENSKEFVGKNLIVEEECRDRSFSCPTARDVSEILGLVAKECSKDDYDYIAKYYPHHRFSFNEFSFVHKRKEGEGEEGRRIYIYILYLSKIKM</sequence>
<evidence type="ECO:0000313" key="1">
    <source>
        <dbReference type="Proteomes" id="UP000095287"/>
    </source>
</evidence>
<dbReference type="Proteomes" id="UP000095287">
    <property type="component" value="Unplaced"/>
</dbReference>
<dbReference type="WBParaSite" id="L893_g8135.t1">
    <property type="protein sequence ID" value="L893_g8135.t1"/>
    <property type="gene ID" value="L893_g8135"/>
</dbReference>
<evidence type="ECO:0000313" key="2">
    <source>
        <dbReference type="WBParaSite" id="L893_g8135.t1"/>
    </source>
</evidence>
<protein>
    <submittedName>
        <fullName evidence="2">Death domain-containing protein</fullName>
    </submittedName>
</protein>
<accession>A0A1I8APK5</accession>
<reference evidence="2" key="1">
    <citation type="submission" date="2016-11" db="UniProtKB">
        <authorList>
            <consortium name="WormBaseParasite"/>
        </authorList>
    </citation>
    <scope>IDENTIFICATION</scope>
</reference>